<feature type="region of interest" description="Disordered" evidence="1">
    <location>
        <begin position="216"/>
        <end position="246"/>
    </location>
</feature>
<dbReference type="AlphaFoldDB" id="A0AAE6UE44"/>
<reference evidence="2" key="1">
    <citation type="journal article" date="2019" name="Sci. Rep.">
        <title>Metabolism of the predominant human milk oligosaccharide fucosyllactose by an infant gut commensal.</title>
        <authorList>
            <person name="James K."/>
            <person name="Bottacini F."/>
            <person name="Contreras J.I.S."/>
            <person name="Vigoureux M."/>
            <person name="Egan M."/>
            <person name="Motherway M.O."/>
            <person name="Holmes E."/>
            <person name="van Sinderen D."/>
        </authorList>
    </citation>
    <scope>NUCLEOTIDE SEQUENCE [LARGE SCALE GENOMIC DNA]</scope>
    <source>
        <strain evidence="2">APCKJ1</strain>
    </source>
</reference>
<evidence type="ECO:0000313" key="2">
    <source>
        <dbReference type="EMBL" id="QGM62743.1"/>
    </source>
</evidence>
<dbReference type="Pfam" id="PF08843">
    <property type="entry name" value="AbiEii"/>
    <property type="match status" value="1"/>
</dbReference>
<sequence length="260" mass="29447">MTKINQENQSHGFAIKRVLYGINSSQGNPFVLKGGTALMECYGLDRFSEDIDLDSLRSNVPSSRFFGIIDSICSNEGYTWRKAKDTSTVRRAFVDYGVPNRPLKIELSLRHRTIPKEKTAVVNGILTYTISELCKLKCAAYMSRDKIRDLFDVSFIADKYYDQLSPDAKDMLAMALEYKDLGQFDYLIRTQSDPLIDPNQLEDRFLSTLDKVGLLREEPRNSQDGSTYDKSETTADTYLPMPDPAIDNPGNMYKGSVLDI</sequence>
<evidence type="ECO:0000256" key="1">
    <source>
        <dbReference type="SAM" id="MobiDB-lite"/>
    </source>
</evidence>
<dbReference type="Gene3D" id="3.10.450.620">
    <property type="entry name" value="JHP933, nucleotidyltransferase-like core domain"/>
    <property type="match status" value="1"/>
</dbReference>
<gene>
    <name evidence="2" type="ORF">BKKJ1_1225</name>
</gene>
<protein>
    <submittedName>
        <fullName evidence="2">Hypoyhetical protein</fullName>
    </submittedName>
</protein>
<proteinExistence type="predicted"/>
<feature type="compositionally biased region" description="Basic and acidic residues" evidence="1">
    <location>
        <begin position="216"/>
        <end position="233"/>
    </location>
</feature>
<dbReference type="InterPro" id="IPR014942">
    <property type="entry name" value="AbiEii"/>
</dbReference>
<name>A0AAE6UE44_9BIFI</name>
<dbReference type="EMBL" id="CP026729">
    <property type="protein sequence ID" value="QGM62743.1"/>
    <property type="molecule type" value="Genomic_DNA"/>
</dbReference>
<dbReference type="Gene3D" id="1.20.58.1790">
    <property type="entry name" value="JHP933, helical tail domain"/>
    <property type="match status" value="1"/>
</dbReference>
<organism evidence="2">
    <name type="scientific">Bifidobacterium catenulatum subsp. kashiwanohense</name>
    <dbReference type="NCBI Taxonomy" id="630129"/>
    <lineage>
        <taxon>Bacteria</taxon>
        <taxon>Bacillati</taxon>
        <taxon>Actinomycetota</taxon>
        <taxon>Actinomycetes</taxon>
        <taxon>Bifidobacteriales</taxon>
        <taxon>Bifidobacteriaceae</taxon>
        <taxon>Bifidobacterium</taxon>
    </lineage>
</organism>
<dbReference type="RefSeq" id="WP_162008487.1">
    <property type="nucleotide sequence ID" value="NZ_CP026729.1"/>
</dbReference>
<accession>A0AAE6UE44</accession>